<dbReference type="SUPFAM" id="SSF54495">
    <property type="entry name" value="UBC-like"/>
    <property type="match status" value="1"/>
</dbReference>
<proteinExistence type="predicted"/>
<evidence type="ECO:0000313" key="1">
    <source>
        <dbReference type="EMBL" id="VUZ55586.1"/>
    </source>
</evidence>
<organism evidence="1 2">
    <name type="scientific">Hymenolepis diminuta</name>
    <name type="common">Rat tapeworm</name>
    <dbReference type="NCBI Taxonomy" id="6216"/>
    <lineage>
        <taxon>Eukaryota</taxon>
        <taxon>Metazoa</taxon>
        <taxon>Spiralia</taxon>
        <taxon>Lophotrochozoa</taxon>
        <taxon>Platyhelminthes</taxon>
        <taxon>Cestoda</taxon>
        <taxon>Eucestoda</taxon>
        <taxon>Cyclophyllidea</taxon>
        <taxon>Hymenolepididae</taxon>
        <taxon>Hymenolepis</taxon>
    </lineage>
</organism>
<name>A0A564Z824_HYMDI</name>
<dbReference type="AlphaFoldDB" id="A0A564Z824"/>
<gene>
    <name evidence="1" type="ORF">WMSIL1_LOCUS13405</name>
</gene>
<dbReference type="Proteomes" id="UP000321570">
    <property type="component" value="Unassembled WGS sequence"/>
</dbReference>
<reference evidence="1 2" key="1">
    <citation type="submission" date="2019-07" db="EMBL/GenBank/DDBJ databases">
        <authorList>
            <person name="Jastrzebski P J."/>
            <person name="Paukszto L."/>
            <person name="Jastrzebski P J."/>
        </authorList>
    </citation>
    <scope>NUCLEOTIDE SEQUENCE [LARGE SCALE GENOMIC DNA]</scope>
    <source>
        <strain evidence="1 2">WMS-il1</strain>
    </source>
</reference>
<keyword evidence="2" id="KW-1185">Reference proteome</keyword>
<sequence length="124" mass="14320">MIHNSARDEIAAISRAVRNPQNIYFENLKIMGNSLYFKENVETKLTFQIVIPEDYPYASPTYKFCFGDIALTEPDNGHSETDSTITRVFLRRAHKICSLISHRLPRVFALLDLEFVRNNLGQLE</sequence>
<dbReference type="EMBL" id="CABIJS010000695">
    <property type="protein sequence ID" value="VUZ55586.1"/>
    <property type="molecule type" value="Genomic_DNA"/>
</dbReference>
<accession>A0A564Z824</accession>
<protein>
    <submittedName>
        <fullName evidence="1">Uncharacterized protein</fullName>
    </submittedName>
</protein>
<dbReference type="InterPro" id="IPR016135">
    <property type="entry name" value="UBQ-conjugating_enzyme/RWD"/>
</dbReference>
<evidence type="ECO:0000313" key="2">
    <source>
        <dbReference type="Proteomes" id="UP000321570"/>
    </source>
</evidence>